<organism evidence="3 4">
    <name type="scientific">Ceratobasidium theobromae</name>
    <dbReference type="NCBI Taxonomy" id="1582974"/>
    <lineage>
        <taxon>Eukaryota</taxon>
        <taxon>Fungi</taxon>
        <taxon>Dikarya</taxon>
        <taxon>Basidiomycota</taxon>
        <taxon>Agaricomycotina</taxon>
        <taxon>Agaricomycetes</taxon>
        <taxon>Cantharellales</taxon>
        <taxon>Ceratobasidiaceae</taxon>
        <taxon>Ceratobasidium</taxon>
    </lineage>
</organism>
<dbReference type="AlphaFoldDB" id="A0A5N5QHK2"/>
<comment type="caution">
    <text evidence="3">The sequence shown here is derived from an EMBL/GenBank/DDBJ whole genome shotgun (WGS) entry which is preliminary data.</text>
</comment>
<protein>
    <submittedName>
        <fullName evidence="3">Uncharacterized protein</fullName>
    </submittedName>
</protein>
<evidence type="ECO:0000256" key="2">
    <source>
        <dbReference type="SAM" id="MobiDB-lite"/>
    </source>
</evidence>
<dbReference type="OrthoDB" id="25987at2759"/>
<feature type="region of interest" description="Disordered" evidence="2">
    <location>
        <begin position="766"/>
        <end position="789"/>
    </location>
</feature>
<dbReference type="InterPro" id="IPR026832">
    <property type="entry name" value="Asteroid"/>
</dbReference>
<name>A0A5N5QHK2_9AGAM</name>
<gene>
    <name evidence="3" type="ORF">CTheo_5541</name>
</gene>
<keyword evidence="4" id="KW-1185">Reference proteome</keyword>
<dbReference type="PROSITE" id="PS00841">
    <property type="entry name" value="XPG_1"/>
    <property type="match status" value="1"/>
</dbReference>
<dbReference type="Proteomes" id="UP000383932">
    <property type="component" value="Unassembled WGS sequence"/>
</dbReference>
<evidence type="ECO:0000256" key="1">
    <source>
        <dbReference type="ARBA" id="ARBA00007398"/>
    </source>
</evidence>
<dbReference type="InterPro" id="IPR019974">
    <property type="entry name" value="XPG_CS"/>
</dbReference>
<dbReference type="EMBL" id="SSOP01000129">
    <property type="protein sequence ID" value="KAB5591013.1"/>
    <property type="molecule type" value="Genomic_DNA"/>
</dbReference>
<dbReference type="PANTHER" id="PTHR15665">
    <property type="entry name" value="ASTEROID PROTEIN"/>
    <property type="match status" value="1"/>
</dbReference>
<dbReference type="GO" id="GO:0016788">
    <property type="term" value="F:hydrolase activity, acting on ester bonds"/>
    <property type="evidence" value="ECO:0007669"/>
    <property type="project" value="InterPro"/>
</dbReference>
<evidence type="ECO:0000313" key="4">
    <source>
        <dbReference type="Proteomes" id="UP000383932"/>
    </source>
</evidence>
<sequence>MGVHGLTTFLRENRRALSRVELFSGKLVSERNTYIPLVVDAWSIIFALYANSGLPWVYGGEYEAFAKCVQDLVHAWLAVGLEPYFVFDGPVPLAKIPTTLKRLTDTGIHNANIFFRTSAAARSTSSFLASTRMLPPLTLEACLGALKELQSQSTESKVHIVMADGEADPFCVALADALGSGLVTGMDSDFAVLCTEGYGGYIPIDEMVWQSDEPTQTQINESNDGFTAVVTKTRNKRKSSGLIPPSGSSPLELSLQVSVYHPHKLAAYLQLPPALLPLFSALVGNDFSNPQHGRKFFENRSTPTERIWKVARAVSATIKKSQTRSQGREDAVLDVIHTAVTHLLIRPDLITSGEMDKIVDSTVEAALECTIPSDRGAYSSSSACTLHFKDGCPLVSSLGDNGAALVRAYRAGRLHYRLLGAVTNGIALPKIFLEDPDQKSCTAVTDNIWSWIWAVLASGEHVSLPLPEVTTNIARFTGDDESDSRVDDDSELISVVEDFTATEPSVHSEDLASELKERLKSLAGSCDDIPDGQQKDGNKSLMQYHRRGLKFVPEPVVFRTLSDLLPEHSLVGGAERWTRQERVIAFLEGMRSNTRPLRDAFESNAIDLGVFLWVCVIRCVVQSSAELAPSTAGSGGNAVVVGKWKKSEARSFIGSLTPNSSLNEDSLPPLDTRTIQRVAQLLYAFDAGARLAETLYLFGEADEEGVEGVSKANEQDIVGCATRMFSGRAVHAATSSSIQVDNQVWGLVCDGFEDEIWVQEVEGKVKKAKNKSNKAKAGGNGPKSSAGKSVHGFDILASLEAE</sequence>
<dbReference type="Gene3D" id="3.40.50.1010">
    <property type="entry name" value="5'-nuclease"/>
    <property type="match status" value="1"/>
</dbReference>
<comment type="similarity">
    <text evidence="1">Belongs to the asteroid family.</text>
</comment>
<dbReference type="PANTHER" id="PTHR15665:SF1">
    <property type="entry name" value="PROTEIN ASTEROID HOMOLOG 1"/>
    <property type="match status" value="1"/>
</dbReference>
<dbReference type="InterPro" id="IPR029060">
    <property type="entry name" value="PIN-like_dom_sf"/>
</dbReference>
<proteinExistence type="inferred from homology"/>
<dbReference type="SUPFAM" id="SSF88723">
    <property type="entry name" value="PIN domain-like"/>
    <property type="match status" value="1"/>
</dbReference>
<reference evidence="3 4" key="1">
    <citation type="journal article" date="2019" name="Fungal Biol. Biotechnol.">
        <title>Draft genome sequence of fastidious pathogen Ceratobasidium theobromae, which causes vascular-streak dieback in Theobroma cacao.</title>
        <authorList>
            <person name="Ali S.S."/>
            <person name="Asman A."/>
            <person name="Shao J."/>
            <person name="Firmansyah A.P."/>
            <person name="Susilo A.W."/>
            <person name="Rosmana A."/>
            <person name="McMahon P."/>
            <person name="Junaid M."/>
            <person name="Guest D."/>
            <person name="Kheng T.Y."/>
            <person name="Meinhardt L.W."/>
            <person name="Bailey B.A."/>
        </authorList>
    </citation>
    <scope>NUCLEOTIDE SEQUENCE [LARGE SCALE GENOMIC DNA]</scope>
    <source>
        <strain evidence="3 4">CT2</strain>
    </source>
</reference>
<evidence type="ECO:0000313" key="3">
    <source>
        <dbReference type="EMBL" id="KAB5591013.1"/>
    </source>
</evidence>
<accession>A0A5N5QHK2</accession>